<dbReference type="Pfam" id="PF06398">
    <property type="entry name" value="Pex24p"/>
    <property type="match status" value="1"/>
</dbReference>
<gene>
    <name evidence="3" type="ORF">HETIRDRAFT_431631</name>
</gene>
<protein>
    <recommendedName>
        <fullName evidence="2">TECPR1-like DysF domain-containing protein</fullName>
    </recommendedName>
</protein>
<dbReference type="AlphaFoldDB" id="W4KQ89"/>
<name>W4KQ89_HETIT</name>
<proteinExistence type="predicted"/>
<evidence type="ECO:0000313" key="4">
    <source>
        <dbReference type="Proteomes" id="UP000030671"/>
    </source>
</evidence>
<dbReference type="InParanoid" id="W4KQ89"/>
<evidence type="ECO:0000256" key="1">
    <source>
        <dbReference type="SAM" id="MobiDB-lite"/>
    </source>
</evidence>
<keyword evidence="4" id="KW-1185">Reference proteome</keyword>
<dbReference type="GO" id="GO:0005778">
    <property type="term" value="C:peroxisomal membrane"/>
    <property type="evidence" value="ECO:0007669"/>
    <property type="project" value="UniProtKB-ARBA"/>
</dbReference>
<dbReference type="EMBL" id="KI925454">
    <property type="protein sequence ID" value="ETW87221.1"/>
    <property type="molecule type" value="Genomic_DNA"/>
</dbReference>
<dbReference type="RefSeq" id="XP_009541151.1">
    <property type="nucleotide sequence ID" value="XM_009542856.1"/>
</dbReference>
<organism evidence="3 4">
    <name type="scientific">Heterobasidion irregulare (strain TC 32-1)</name>
    <dbReference type="NCBI Taxonomy" id="747525"/>
    <lineage>
        <taxon>Eukaryota</taxon>
        <taxon>Fungi</taxon>
        <taxon>Dikarya</taxon>
        <taxon>Basidiomycota</taxon>
        <taxon>Agaricomycotina</taxon>
        <taxon>Agaricomycetes</taxon>
        <taxon>Russulales</taxon>
        <taxon>Bondarzewiaceae</taxon>
        <taxon>Heterobasidion</taxon>
        <taxon>Heterobasidion annosum species complex</taxon>
    </lineage>
</organism>
<evidence type="ECO:0000313" key="3">
    <source>
        <dbReference type="EMBL" id="ETW87221.1"/>
    </source>
</evidence>
<feature type="region of interest" description="Disordered" evidence="1">
    <location>
        <begin position="236"/>
        <end position="258"/>
    </location>
</feature>
<accession>W4KQ89</accession>
<feature type="region of interest" description="Disordered" evidence="1">
    <location>
        <begin position="1"/>
        <end position="25"/>
    </location>
</feature>
<dbReference type="KEGG" id="hir:HETIRDRAFT_431631"/>
<dbReference type="eggNOG" id="ENOG502SBDA">
    <property type="taxonomic scope" value="Eukaryota"/>
</dbReference>
<dbReference type="STRING" id="747525.W4KQ89"/>
<evidence type="ECO:0000259" key="2">
    <source>
        <dbReference type="Pfam" id="PF06398"/>
    </source>
</evidence>
<dbReference type="OrthoDB" id="72441at2759"/>
<dbReference type="Proteomes" id="UP000030671">
    <property type="component" value="Unassembled WGS sequence"/>
</dbReference>
<dbReference type="GO" id="GO:0007031">
    <property type="term" value="P:peroxisome organization"/>
    <property type="evidence" value="ECO:0007669"/>
    <property type="project" value="UniProtKB-ARBA"/>
</dbReference>
<sequence>MSSSSLSLEQIPPPNLGADDPSAADPARLRIARRTFFSKAFSVRNLTHRQSTSRPEDDSKGKHKAVILNIGEEQPTGPLSFSPVDILQDSPSISTDDLPDDKDMYRWAIVYENQRGITLFSTPYYSPLSLLPNDPPPFTLPEVAGYSNRQPQLSLSEYPLPDGTWRWVSQSWLIDMREGGEVQYDGFEYNWFFRKHNWRAEVGKLGAGGWVRRRRWVRLMVRPARALESLGLSRGEASLGLSPPSSVRESTPEAGKSLQTGDEFDWEYCHSTMRRQPLDGMKLKLWKQWLGLVDVSEQDTDYIGKMPAEDYVTRILCDHVQDIFESFVHPDSKQAFLELVARAGVLPMSVQHTLVSNMYAIDFGAIVGDCLNSRRAKGRVE</sequence>
<reference evidence="3 4" key="1">
    <citation type="journal article" date="2012" name="New Phytol.">
        <title>Insight into trade-off between wood decay and parasitism from the genome of a fungal forest pathogen.</title>
        <authorList>
            <person name="Olson A."/>
            <person name="Aerts A."/>
            <person name="Asiegbu F."/>
            <person name="Belbahri L."/>
            <person name="Bouzid O."/>
            <person name="Broberg A."/>
            <person name="Canback B."/>
            <person name="Coutinho P.M."/>
            <person name="Cullen D."/>
            <person name="Dalman K."/>
            <person name="Deflorio G."/>
            <person name="van Diepen L.T."/>
            <person name="Dunand C."/>
            <person name="Duplessis S."/>
            <person name="Durling M."/>
            <person name="Gonthier P."/>
            <person name="Grimwood J."/>
            <person name="Fossdal C.G."/>
            <person name="Hansson D."/>
            <person name="Henrissat B."/>
            <person name="Hietala A."/>
            <person name="Himmelstrand K."/>
            <person name="Hoffmeister D."/>
            <person name="Hogberg N."/>
            <person name="James T.Y."/>
            <person name="Karlsson M."/>
            <person name="Kohler A."/>
            <person name="Kues U."/>
            <person name="Lee Y.H."/>
            <person name="Lin Y.C."/>
            <person name="Lind M."/>
            <person name="Lindquist E."/>
            <person name="Lombard V."/>
            <person name="Lucas S."/>
            <person name="Lunden K."/>
            <person name="Morin E."/>
            <person name="Murat C."/>
            <person name="Park J."/>
            <person name="Raffaello T."/>
            <person name="Rouze P."/>
            <person name="Salamov A."/>
            <person name="Schmutz J."/>
            <person name="Solheim H."/>
            <person name="Stahlberg J."/>
            <person name="Velez H."/>
            <person name="de Vries R.P."/>
            <person name="Wiebenga A."/>
            <person name="Woodward S."/>
            <person name="Yakovlev I."/>
            <person name="Garbelotto M."/>
            <person name="Martin F."/>
            <person name="Grigoriev I.V."/>
            <person name="Stenlid J."/>
        </authorList>
    </citation>
    <scope>NUCLEOTIDE SEQUENCE [LARGE SCALE GENOMIC DNA]</scope>
    <source>
        <strain evidence="3 4">TC 32-1</strain>
    </source>
</reference>
<dbReference type="InterPro" id="IPR010482">
    <property type="entry name" value="TECPR1-like_DysF"/>
</dbReference>
<dbReference type="HOGENOM" id="CLU_025584_0_0_1"/>
<feature type="domain" description="TECPR1-like DysF" evidence="2">
    <location>
        <begin position="101"/>
        <end position="218"/>
    </location>
</feature>
<dbReference type="GeneID" id="20674551"/>